<dbReference type="AlphaFoldDB" id="A0A0F8XKI3"/>
<dbReference type="EMBL" id="LAZR01058563">
    <property type="protein sequence ID" value="KKK69617.1"/>
    <property type="molecule type" value="Genomic_DNA"/>
</dbReference>
<feature type="region of interest" description="Disordered" evidence="1">
    <location>
        <begin position="61"/>
        <end position="105"/>
    </location>
</feature>
<organism evidence="3">
    <name type="scientific">marine sediment metagenome</name>
    <dbReference type="NCBI Taxonomy" id="412755"/>
    <lineage>
        <taxon>unclassified sequences</taxon>
        <taxon>metagenomes</taxon>
        <taxon>ecological metagenomes</taxon>
    </lineage>
</organism>
<feature type="domain" description="DUF6444" evidence="2">
    <location>
        <begin position="33"/>
        <end position="105"/>
    </location>
</feature>
<evidence type="ECO:0000259" key="2">
    <source>
        <dbReference type="Pfam" id="PF20042"/>
    </source>
</evidence>
<feature type="compositionally biased region" description="Basic residues" evidence="1">
    <location>
        <begin position="82"/>
        <end position="103"/>
    </location>
</feature>
<dbReference type="InterPro" id="IPR052344">
    <property type="entry name" value="Transposase-related"/>
</dbReference>
<reference evidence="3" key="1">
    <citation type="journal article" date="2015" name="Nature">
        <title>Complex archaea that bridge the gap between prokaryotes and eukaryotes.</title>
        <authorList>
            <person name="Spang A."/>
            <person name="Saw J.H."/>
            <person name="Jorgensen S.L."/>
            <person name="Zaremba-Niedzwiedzka K."/>
            <person name="Martijn J."/>
            <person name="Lind A.E."/>
            <person name="van Eijk R."/>
            <person name="Schleper C."/>
            <person name="Guy L."/>
            <person name="Ettema T.J."/>
        </authorList>
    </citation>
    <scope>NUCLEOTIDE SEQUENCE</scope>
</reference>
<proteinExistence type="predicted"/>
<sequence>MRAESHYDSLSGMEFRRPFSLSEWLKTPEAVRRYIEAQEQINAQLVVKIDQLAKRIEQLENRLNQNSQNSNKPPSSDGPFKQLKKKADKKKRKRGAQKGHKGYRQQLLKPTHMVKIVPKQGSCGNLDFNGNRLKSYYTHQVIELPKIQMDVTHYILQQGKCRLCGQTVKAPD</sequence>
<accession>A0A0F8XKI3</accession>
<protein>
    <recommendedName>
        <fullName evidence="2">DUF6444 domain-containing protein</fullName>
    </recommendedName>
</protein>
<gene>
    <name evidence="3" type="ORF">LCGC14_2932230</name>
</gene>
<evidence type="ECO:0000313" key="3">
    <source>
        <dbReference type="EMBL" id="KKK69617.1"/>
    </source>
</evidence>
<dbReference type="Pfam" id="PF20042">
    <property type="entry name" value="DUF6444"/>
    <property type="match status" value="1"/>
</dbReference>
<evidence type="ECO:0000256" key="1">
    <source>
        <dbReference type="SAM" id="MobiDB-lite"/>
    </source>
</evidence>
<dbReference type="PANTHER" id="PTHR33678">
    <property type="entry name" value="BLL1576 PROTEIN"/>
    <property type="match status" value="1"/>
</dbReference>
<name>A0A0F8XKI3_9ZZZZ</name>
<feature type="compositionally biased region" description="Low complexity" evidence="1">
    <location>
        <begin position="64"/>
        <end position="75"/>
    </location>
</feature>
<dbReference type="InterPro" id="IPR045618">
    <property type="entry name" value="DUF6444"/>
</dbReference>
<comment type="caution">
    <text evidence="3">The sequence shown here is derived from an EMBL/GenBank/DDBJ whole genome shotgun (WGS) entry which is preliminary data.</text>
</comment>